<keyword evidence="1" id="KW-1133">Transmembrane helix</keyword>
<gene>
    <name evidence="2" type="ORF">LG368_08000</name>
</gene>
<dbReference type="EMBL" id="JAJATW010000010">
    <property type="protein sequence ID" value="MCB5161842.1"/>
    <property type="molecule type" value="Genomic_DNA"/>
</dbReference>
<evidence type="ECO:0000313" key="2">
    <source>
        <dbReference type="EMBL" id="MCB5161842.1"/>
    </source>
</evidence>
<sequence>MSKPGYADQGFWFRIVFMLLYWLILNLAITVFGFLLIVVSVVKLGSKSNPDLLGGWLKKVSLFIGQVFSFLSYKTEEKPFPFQPWPEVNSDDEG</sequence>
<dbReference type="RefSeq" id="WP_226754211.1">
    <property type="nucleotide sequence ID" value="NZ_JAJATW010000010.1"/>
</dbReference>
<keyword evidence="1" id="KW-0472">Membrane</keyword>
<dbReference type="AlphaFoldDB" id="A0A9X1IM69"/>
<organism evidence="2 3">
    <name type="scientific">Marinomonas algarum</name>
    <dbReference type="NCBI Taxonomy" id="2883105"/>
    <lineage>
        <taxon>Bacteria</taxon>
        <taxon>Pseudomonadati</taxon>
        <taxon>Pseudomonadota</taxon>
        <taxon>Gammaproteobacteria</taxon>
        <taxon>Oceanospirillales</taxon>
        <taxon>Oceanospirillaceae</taxon>
        <taxon>Marinomonas</taxon>
    </lineage>
</organism>
<accession>A0A9X1IM69</accession>
<feature type="transmembrane region" description="Helical" evidence="1">
    <location>
        <begin position="20"/>
        <end position="42"/>
    </location>
</feature>
<keyword evidence="1" id="KW-0812">Transmembrane</keyword>
<keyword evidence="3" id="KW-1185">Reference proteome</keyword>
<protein>
    <submittedName>
        <fullName evidence="2">DUF4389 domain-containing protein</fullName>
    </submittedName>
</protein>
<name>A0A9X1IM69_9GAMM</name>
<dbReference type="Proteomes" id="UP001139095">
    <property type="component" value="Unassembled WGS sequence"/>
</dbReference>
<dbReference type="Pfam" id="PF14333">
    <property type="entry name" value="DUF4389"/>
    <property type="match status" value="1"/>
</dbReference>
<reference evidence="2" key="1">
    <citation type="submission" date="2021-10" db="EMBL/GenBank/DDBJ databases">
        <title>Marinomonas pontica sp. nov., isolated from the Black Sea.</title>
        <authorList>
            <person name="Zhao L.-H."/>
            <person name="Xue J.-H."/>
        </authorList>
    </citation>
    <scope>NUCLEOTIDE SEQUENCE</scope>
    <source>
        <strain evidence="2">E8</strain>
    </source>
</reference>
<evidence type="ECO:0000313" key="3">
    <source>
        <dbReference type="Proteomes" id="UP001139095"/>
    </source>
</evidence>
<evidence type="ECO:0000256" key="1">
    <source>
        <dbReference type="SAM" id="Phobius"/>
    </source>
</evidence>
<dbReference type="InterPro" id="IPR025498">
    <property type="entry name" value="DUF4389"/>
</dbReference>
<comment type="caution">
    <text evidence="2">The sequence shown here is derived from an EMBL/GenBank/DDBJ whole genome shotgun (WGS) entry which is preliminary data.</text>
</comment>
<proteinExistence type="predicted"/>